<evidence type="ECO:0008006" key="3">
    <source>
        <dbReference type="Google" id="ProtNLM"/>
    </source>
</evidence>
<sequence>MSAFAANRTAHRNTEEWSGPNGIAHRLVKNYIDLGKLGNKSDKGGLYPPPQQGHGTKILLLNMYQGVYSGELPTEKLLSSGQLLEVTLNNKSARPAAIGLPLINDGAICSAKLDGSDIETVIPIGSVHTPKQLHIDSESQKIYICDREGLRIHRANLDSSQHEIIVQTGDWEAEADKMHDATFWPVGITVSNKLGKFFWTQNGDIKSGQGRIFSASIDLPEGSSAANRKDIEVVAHSLPATIDLEFDGDEGVLYWTDRGEMPFGNTLNKKTLVGPVPEVRNECGREIIAQGFGEAIELRLDKSRQRILVAD</sequence>
<name>A0A1V8TP62_9PEZI</name>
<gene>
    <name evidence="1" type="ORF">B0A48_02620</name>
</gene>
<dbReference type="PANTHER" id="PTHR46513:SF13">
    <property type="entry name" value="EGF-LIKE DOMAIN-CONTAINING PROTEIN"/>
    <property type="match status" value="1"/>
</dbReference>
<dbReference type="STRING" id="1507870.A0A1V8TP62"/>
<evidence type="ECO:0000313" key="1">
    <source>
        <dbReference type="EMBL" id="OQO13156.1"/>
    </source>
</evidence>
<keyword evidence="2" id="KW-1185">Reference proteome</keyword>
<organism evidence="1 2">
    <name type="scientific">Cryoendolithus antarcticus</name>
    <dbReference type="NCBI Taxonomy" id="1507870"/>
    <lineage>
        <taxon>Eukaryota</taxon>
        <taxon>Fungi</taxon>
        <taxon>Dikarya</taxon>
        <taxon>Ascomycota</taxon>
        <taxon>Pezizomycotina</taxon>
        <taxon>Dothideomycetes</taxon>
        <taxon>Dothideomycetidae</taxon>
        <taxon>Cladosporiales</taxon>
        <taxon>Cladosporiaceae</taxon>
        <taxon>Cryoendolithus</taxon>
    </lineage>
</organism>
<dbReference type="OrthoDB" id="5958943at2759"/>
<comment type="caution">
    <text evidence="1">The sequence shown here is derived from an EMBL/GenBank/DDBJ whole genome shotgun (WGS) entry which is preliminary data.</text>
</comment>
<dbReference type="AlphaFoldDB" id="A0A1V8TP62"/>
<evidence type="ECO:0000313" key="2">
    <source>
        <dbReference type="Proteomes" id="UP000192596"/>
    </source>
</evidence>
<dbReference type="InterPro" id="IPR050778">
    <property type="entry name" value="Cueball_EGF_LRP_Nidogen"/>
</dbReference>
<protein>
    <recommendedName>
        <fullName evidence="3">SMP-30/Gluconolactonase/LRE-like region domain-containing protein</fullName>
    </recommendedName>
</protein>
<proteinExistence type="predicted"/>
<dbReference type="GO" id="GO:0060070">
    <property type="term" value="P:canonical Wnt signaling pathway"/>
    <property type="evidence" value="ECO:0007669"/>
    <property type="project" value="TreeGrafter"/>
</dbReference>
<dbReference type="InParanoid" id="A0A1V8TP62"/>
<dbReference type="SUPFAM" id="SSF63825">
    <property type="entry name" value="YWTD domain"/>
    <property type="match status" value="1"/>
</dbReference>
<reference evidence="2" key="1">
    <citation type="submission" date="2017-03" db="EMBL/GenBank/DDBJ databases">
        <title>Genomes of endolithic fungi from Antarctica.</title>
        <authorList>
            <person name="Coleine C."/>
            <person name="Masonjones S."/>
            <person name="Stajich J.E."/>
        </authorList>
    </citation>
    <scope>NUCLEOTIDE SEQUENCE [LARGE SCALE GENOMIC DNA]</scope>
    <source>
        <strain evidence="2">CCFEE 5527</strain>
    </source>
</reference>
<dbReference type="InterPro" id="IPR011042">
    <property type="entry name" value="6-blade_b-propeller_TolB-like"/>
</dbReference>
<dbReference type="GO" id="GO:0005886">
    <property type="term" value="C:plasma membrane"/>
    <property type="evidence" value="ECO:0007669"/>
    <property type="project" value="TreeGrafter"/>
</dbReference>
<dbReference type="EMBL" id="NAJO01000004">
    <property type="protein sequence ID" value="OQO13156.1"/>
    <property type="molecule type" value="Genomic_DNA"/>
</dbReference>
<accession>A0A1V8TP62</accession>
<dbReference type="Gene3D" id="2.120.10.30">
    <property type="entry name" value="TolB, C-terminal domain"/>
    <property type="match status" value="1"/>
</dbReference>
<dbReference type="PANTHER" id="PTHR46513">
    <property type="entry name" value="VITELLOGENIN RECEPTOR-LIKE PROTEIN-RELATED-RELATED"/>
    <property type="match status" value="1"/>
</dbReference>
<dbReference type="Proteomes" id="UP000192596">
    <property type="component" value="Unassembled WGS sequence"/>
</dbReference>